<dbReference type="GO" id="GO:0016887">
    <property type="term" value="F:ATP hydrolysis activity"/>
    <property type="evidence" value="ECO:0007669"/>
    <property type="project" value="InterPro"/>
</dbReference>
<dbReference type="PROSITE" id="PS50893">
    <property type="entry name" value="ABC_TRANSPORTER_2"/>
    <property type="match status" value="2"/>
</dbReference>
<evidence type="ECO:0000256" key="1">
    <source>
        <dbReference type="ARBA" id="ARBA00005417"/>
    </source>
</evidence>
<keyword evidence="3" id="KW-0547">Nucleotide-binding</keyword>
<dbReference type="PROSITE" id="PS00211">
    <property type="entry name" value="ABC_TRANSPORTER_1"/>
    <property type="match status" value="2"/>
</dbReference>
<dbReference type="InterPro" id="IPR027417">
    <property type="entry name" value="P-loop_NTPase"/>
</dbReference>
<evidence type="ECO:0000256" key="4">
    <source>
        <dbReference type="ARBA" id="ARBA00022840"/>
    </source>
</evidence>
<proteinExistence type="inferred from homology"/>
<dbReference type="SUPFAM" id="SSF52540">
    <property type="entry name" value="P-loop containing nucleoside triphosphate hydrolases"/>
    <property type="match status" value="2"/>
</dbReference>
<dbReference type="SMART" id="SM00382">
    <property type="entry name" value="AAA"/>
    <property type="match status" value="2"/>
</dbReference>
<name>A0A7Y8VQD1_9FIRM</name>
<feature type="domain" description="ABC transporter" evidence="5">
    <location>
        <begin position="327"/>
        <end position="538"/>
    </location>
</feature>
<comment type="similarity">
    <text evidence="1">Belongs to the ABC transporter superfamily.</text>
</comment>
<evidence type="ECO:0000256" key="2">
    <source>
        <dbReference type="ARBA" id="ARBA00022448"/>
    </source>
</evidence>
<evidence type="ECO:0000259" key="5">
    <source>
        <dbReference type="PROSITE" id="PS50893"/>
    </source>
</evidence>
<dbReference type="RefSeq" id="WP_036380461.1">
    <property type="nucleotide sequence ID" value="NZ_CAUUGE010000016.1"/>
</dbReference>
<protein>
    <submittedName>
        <fullName evidence="6">ABC transporter ATP-binding protein</fullName>
    </submittedName>
</protein>
<feature type="domain" description="ABC transporter" evidence="5">
    <location>
        <begin position="8"/>
        <end position="270"/>
    </location>
</feature>
<accession>A0A7Y8VQD1</accession>
<dbReference type="InterPro" id="IPR003593">
    <property type="entry name" value="AAA+_ATPase"/>
</dbReference>
<comment type="caution">
    <text evidence="6">The sequence shown here is derived from an EMBL/GenBank/DDBJ whole genome shotgun (WGS) entry which is preliminary data.</text>
</comment>
<evidence type="ECO:0000256" key="3">
    <source>
        <dbReference type="ARBA" id="ARBA00022741"/>
    </source>
</evidence>
<gene>
    <name evidence="6" type="ORF">HW270_00950</name>
</gene>
<dbReference type="AlphaFoldDB" id="A0A7Y8VQD1"/>
<sequence>MTGNRSNRKLLNIEEFKMCFDGEHGAVHAVQDVSLAVNSGEIVAIVGESGSGKTALCFSILMLHAHNARYLSGRIELCGHNVLEMSERELEHVRGELASMVFQDPLNSLDPVRTIGEQIIAPMQIHDGIKLSGIRRDKDIAAYERRAAELLRDMDMDDAEAYLNCYPHQLSGGQRQRVAIAVALACDPQLIIADEPTTALDPDTQSQIISLLKRIAADRGKGILFVTHDLGLARGLASRIFVMKDGKVIESGDTEQIFENPQQEYTQALVRYSRYGNKDSHYHGHRAQTASQFAEAYGKKDSYYHEYSEDSGSRREQAEQADTIVQVRDVDMTYKTGTHGVRKVLDRFSMEVMRGEILGLVGKSGCGKSTLARIIMGLVRPTGGEVGFGSDGTDRRDSINAQMIFQDSASAFNPRMTLEQIISEPLVIARIGNRAERLERVSKVMTQVHLDIGLMKRHPYDVSGGQRQRAAIARALITDPEFIIADEPLSSLDVPTQAEIVHLLRELHDERRLTMILISHDIPMVEHVCDRIIDMEAV</sequence>
<dbReference type="Pfam" id="PF00005">
    <property type="entry name" value="ABC_tran"/>
    <property type="match status" value="2"/>
</dbReference>
<dbReference type="PANTHER" id="PTHR43776">
    <property type="entry name" value="TRANSPORT ATP-BINDING PROTEIN"/>
    <property type="match status" value="1"/>
</dbReference>
<dbReference type="GO" id="GO:0005524">
    <property type="term" value="F:ATP binding"/>
    <property type="evidence" value="ECO:0007669"/>
    <property type="project" value="UniProtKB-KW"/>
</dbReference>
<dbReference type="Gene3D" id="3.40.50.300">
    <property type="entry name" value="P-loop containing nucleotide triphosphate hydrolases"/>
    <property type="match status" value="2"/>
</dbReference>
<keyword evidence="7" id="KW-1185">Reference proteome</keyword>
<evidence type="ECO:0000313" key="6">
    <source>
        <dbReference type="EMBL" id="NWO22659.1"/>
    </source>
</evidence>
<dbReference type="PANTHER" id="PTHR43776:SF7">
    <property type="entry name" value="D,D-DIPEPTIDE TRANSPORT ATP-BINDING PROTEIN DDPF-RELATED"/>
    <property type="match status" value="1"/>
</dbReference>
<evidence type="ECO:0000313" key="7">
    <source>
        <dbReference type="Proteomes" id="UP000526307"/>
    </source>
</evidence>
<dbReference type="EMBL" id="JABXYR010000001">
    <property type="protein sequence ID" value="NWO22659.1"/>
    <property type="molecule type" value="Genomic_DNA"/>
</dbReference>
<reference evidence="6 7" key="1">
    <citation type="submission" date="2020-06" db="EMBL/GenBank/DDBJ databases">
        <title>Mogibacterium timidum strain W9173 genomic sequence.</title>
        <authorList>
            <person name="Wade W.G."/>
            <person name="Johnston C.D."/>
            <person name="Chen T."/>
            <person name="Dewhirst F.E."/>
        </authorList>
    </citation>
    <scope>NUCLEOTIDE SEQUENCE [LARGE SCALE GENOMIC DNA]</scope>
    <source>
        <strain evidence="6 7">W9173</strain>
    </source>
</reference>
<dbReference type="GO" id="GO:0055085">
    <property type="term" value="P:transmembrane transport"/>
    <property type="evidence" value="ECO:0007669"/>
    <property type="project" value="UniProtKB-ARBA"/>
</dbReference>
<dbReference type="CDD" id="cd03257">
    <property type="entry name" value="ABC_NikE_OppD_transporters"/>
    <property type="match status" value="2"/>
</dbReference>
<dbReference type="InterPro" id="IPR017871">
    <property type="entry name" value="ABC_transporter-like_CS"/>
</dbReference>
<organism evidence="6 7">
    <name type="scientific">Mogibacterium timidum</name>
    <dbReference type="NCBI Taxonomy" id="35519"/>
    <lineage>
        <taxon>Bacteria</taxon>
        <taxon>Bacillati</taxon>
        <taxon>Bacillota</taxon>
        <taxon>Clostridia</taxon>
        <taxon>Peptostreptococcales</taxon>
        <taxon>Anaerovoracaceae</taxon>
        <taxon>Mogibacterium</taxon>
    </lineage>
</organism>
<dbReference type="InterPro" id="IPR050319">
    <property type="entry name" value="ABC_transp_ATP-bind"/>
</dbReference>
<keyword evidence="2" id="KW-0813">Transport</keyword>
<dbReference type="Proteomes" id="UP000526307">
    <property type="component" value="Unassembled WGS sequence"/>
</dbReference>
<keyword evidence="4 6" id="KW-0067">ATP-binding</keyword>
<dbReference type="InterPro" id="IPR003439">
    <property type="entry name" value="ABC_transporter-like_ATP-bd"/>
</dbReference>